<dbReference type="FunFam" id="1.10.287.70:FF:000134">
    <property type="entry name" value="Glutamate receptor, ionotropic kainate"/>
    <property type="match status" value="1"/>
</dbReference>
<feature type="chain" id="PRO_5027093919" description="Ionotropic glutamate receptor C-terminal domain-containing protein" evidence="17">
    <location>
        <begin position="18"/>
        <end position="975"/>
    </location>
</feature>
<dbReference type="FunCoup" id="A0A6L2PW31">
    <property type="interactions" value="86"/>
</dbReference>
<evidence type="ECO:0000256" key="8">
    <source>
        <dbReference type="ARBA" id="ARBA00023136"/>
    </source>
</evidence>
<evidence type="ECO:0000256" key="7">
    <source>
        <dbReference type="ARBA" id="ARBA00023065"/>
    </source>
</evidence>
<keyword evidence="10" id="KW-0325">Glycoprotein</keyword>
<organism evidence="20 21">
    <name type="scientific">Coptotermes formosanus</name>
    <name type="common">Formosan subterranean termite</name>
    <dbReference type="NCBI Taxonomy" id="36987"/>
    <lineage>
        <taxon>Eukaryota</taxon>
        <taxon>Metazoa</taxon>
        <taxon>Ecdysozoa</taxon>
        <taxon>Arthropoda</taxon>
        <taxon>Hexapoda</taxon>
        <taxon>Insecta</taxon>
        <taxon>Pterygota</taxon>
        <taxon>Neoptera</taxon>
        <taxon>Polyneoptera</taxon>
        <taxon>Dictyoptera</taxon>
        <taxon>Blattodea</taxon>
        <taxon>Blattoidea</taxon>
        <taxon>Termitoidae</taxon>
        <taxon>Rhinotermitidae</taxon>
        <taxon>Coptotermes</taxon>
    </lineage>
</organism>
<evidence type="ECO:0000256" key="6">
    <source>
        <dbReference type="ARBA" id="ARBA00023018"/>
    </source>
</evidence>
<dbReference type="InterPro" id="IPR019594">
    <property type="entry name" value="Glu/Gly-bd"/>
</dbReference>
<sequence length="975" mass="109266">MAGSLLVLPVIVGVLSAQSLPPRVPIGHVSPTHTGHVSPTHTGHVSPTHTGHVSPTHTGHVSPTHTGHVSPTAGLGALLLDSVLFHPEDYPLQHLALRYALQYINLDPELLPGTELYKVELNVSQADSFSTGRRVCGAVQEGVAAVFGPRAPNSMGIVQSVCETLELPNVRIYPEVSHVHSYPDMPEYQRRCHINLYPAQESMAQAILDTVRDFLHWSAFTVLYETDEGLIRLQEVLKTRGLWDPKVTVRQFLPGGDQRQLLKEVNATNENHILLDCATDSVLQVLRQARAVRMMSDYHSYFITSLDTHTLDLSEFHAVHANITLLRLVDPEDSTVQLVVKSWTEKEEYYKRTLRVTADTVRPCDPLLQTEMALMHDAVFLFARALHRLHFDGKKSFDVQSLHCDGVHKSAYGFPLANFMKFNQMDGMTGSIQIDSAGRRTHFRLDVVEYFMGQFKKVGWWETGRGVNRTQTDRQKQEEIQKALQFKTFIVASRIGEPFLMYNKTEGDLQGNDRYVGYSMDLLTEIAKVLNIKFEFRLVPSNKHDDLVNDLVARRADLAICDLTITQEREQMIDFTMPFMNLGISILYSKPVKEEPRLFAFFDPFSIDVWIYVATAYLGVSILLFVLARMAPGEWDNPHPCKPDPEELENTFNLMNCLWFSIGSLMGQGCDILPKISPTEWTNPHPCKSEATGGYLETKLTMSNCIWHNCGSIMQQGSDIAPQAVSTRMVAGMWWFFTLIMIASYTANLAAFLTLNRMEGTIEGAEDLAKQHKVKYGTMESGATRKFFMNSNDSTYKRMNMVMTQTRPSVFVKNNEEGVDRVKKGKGLYAFFMESTSIEYQVERNCDLQQVGALLDSKGYGIGLPVNSQYRTLVSGAVLKLQEKGVLEVLKTRWWKAPGGMSCSELDANAPSEDSNKLGLANVGGVFVVLIAGTLAAFVMAILELLWNCRKIAVAEKVRCASFNSSHSIGYGYET</sequence>
<evidence type="ECO:0000256" key="17">
    <source>
        <dbReference type="SAM" id="SignalP"/>
    </source>
</evidence>
<dbReference type="FunFam" id="3.40.190.10:FF:000061">
    <property type="entry name" value="Glutamate receptor, ionotropic kainate"/>
    <property type="match status" value="1"/>
</dbReference>
<keyword evidence="5 16" id="KW-1133">Transmembrane helix</keyword>
<comment type="similarity">
    <text evidence="2">Belongs to the glutamate-gated ion channel (TC 1.A.10.1) family.</text>
</comment>
<dbReference type="Gene3D" id="1.10.287.70">
    <property type="match status" value="1"/>
</dbReference>
<dbReference type="Pfam" id="PF01094">
    <property type="entry name" value="ANF_receptor"/>
    <property type="match status" value="1"/>
</dbReference>
<reference evidence="21" key="1">
    <citation type="submission" date="2020-01" db="EMBL/GenBank/DDBJ databases">
        <title>Draft genome sequence of the Termite Coptotermes fromosanus.</title>
        <authorList>
            <person name="Itakura S."/>
            <person name="Yosikawa Y."/>
            <person name="Umezawa K."/>
        </authorList>
    </citation>
    <scope>NUCLEOTIDE SEQUENCE [LARGE SCALE GENOMIC DNA]</scope>
</reference>
<dbReference type="OrthoDB" id="5984008at2759"/>
<dbReference type="InterPro" id="IPR028082">
    <property type="entry name" value="Peripla_BP_I"/>
</dbReference>
<feature type="transmembrane region" description="Helical" evidence="16">
    <location>
        <begin position="734"/>
        <end position="755"/>
    </location>
</feature>
<evidence type="ECO:0000256" key="4">
    <source>
        <dbReference type="ARBA" id="ARBA00022692"/>
    </source>
</evidence>
<evidence type="ECO:0000256" key="14">
    <source>
        <dbReference type="ARBA" id="ARBA00034100"/>
    </source>
</evidence>
<keyword evidence="7" id="KW-0406">Ion transport</keyword>
<dbReference type="SUPFAM" id="SSF53822">
    <property type="entry name" value="Periplasmic binding protein-like I"/>
    <property type="match status" value="1"/>
</dbReference>
<dbReference type="GO" id="GO:0045211">
    <property type="term" value="C:postsynaptic membrane"/>
    <property type="evidence" value="ECO:0007669"/>
    <property type="project" value="UniProtKB-SubCell"/>
</dbReference>
<dbReference type="AlphaFoldDB" id="A0A6L2PW31"/>
<evidence type="ECO:0000256" key="15">
    <source>
        <dbReference type="SAM" id="MobiDB-lite"/>
    </source>
</evidence>
<evidence type="ECO:0000256" key="5">
    <source>
        <dbReference type="ARBA" id="ARBA00022989"/>
    </source>
</evidence>
<dbReference type="InterPro" id="IPR015683">
    <property type="entry name" value="Ionotropic_Glu_rcpt"/>
</dbReference>
<evidence type="ECO:0000256" key="12">
    <source>
        <dbReference type="ARBA" id="ARBA00023286"/>
    </source>
</evidence>
<dbReference type="Proteomes" id="UP000502823">
    <property type="component" value="Unassembled WGS sequence"/>
</dbReference>
<comment type="caution">
    <text evidence="20">The sequence shown here is derived from an EMBL/GenBank/DDBJ whole genome shotgun (WGS) entry which is preliminary data.</text>
</comment>
<keyword evidence="12" id="KW-1071">Ligand-gated ion channel</keyword>
<feature type="transmembrane region" description="Helical" evidence="16">
    <location>
        <begin position="609"/>
        <end position="628"/>
    </location>
</feature>
<evidence type="ECO:0000256" key="11">
    <source>
        <dbReference type="ARBA" id="ARBA00023257"/>
    </source>
</evidence>
<feature type="region of interest" description="Disordered" evidence="15">
    <location>
        <begin position="35"/>
        <end position="68"/>
    </location>
</feature>
<feature type="domain" description="Ionotropic glutamate receptor L-glutamate and glycine-binding" evidence="19">
    <location>
        <begin position="498"/>
        <end position="553"/>
    </location>
</feature>
<keyword evidence="21" id="KW-1185">Reference proteome</keyword>
<protein>
    <recommendedName>
        <fullName evidence="22">Ionotropic glutamate receptor C-terminal domain-containing protein</fullName>
    </recommendedName>
</protein>
<evidence type="ECO:0000313" key="21">
    <source>
        <dbReference type="Proteomes" id="UP000502823"/>
    </source>
</evidence>
<dbReference type="SMART" id="SM00079">
    <property type="entry name" value="PBPe"/>
    <property type="match status" value="1"/>
</dbReference>
<evidence type="ECO:0000256" key="13">
    <source>
        <dbReference type="ARBA" id="ARBA00023303"/>
    </source>
</evidence>
<dbReference type="Pfam" id="PF00060">
    <property type="entry name" value="Lig_chan"/>
    <property type="match status" value="1"/>
</dbReference>
<keyword evidence="13" id="KW-0407">Ion channel</keyword>
<dbReference type="GO" id="GO:0015276">
    <property type="term" value="F:ligand-gated monoatomic ion channel activity"/>
    <property type="evidence" value="ECO:0007669"/>
    <property type="project" value="InterPro"/>
</dbReference>
<name>A0A6L2PW31_COPFO</name>
<accession>A0A6L2PW31</accession>
<evidence type="ECO:0000256" key="10">
    <source>
        <dbReference type="ARBA" id="ARBA00023180"/>
    </source>
</evidence>
<evidence type="ECO:0000313" key="20">
    <source>
        <dbReference type="EMBL" id="GFG34828.1"/>
    </source>
</evidence>
<keyword evidence="4 16" id="KW-0812">Transmembrane</keyword>
<keyword evidence="3" id="KW-0813">Transport</keyword>
<dbReference type="FunFam" id="1.10.287.70:FF:000143">
    <property type="entry name" value="Probable glutamate receptor"/>
    <property type="match status" value="1"/>
</dbReference>
<dbReference type="InterPro" id="IPR001320">
    <property type="entry name" value="Iontro_rcpt_C"/>
</dbReference>
<evidence type="ECO:0000256" key="9">
    <source>
        <dbReference type="ARBA" id="ARBA00023170"/>
    </source>
</evidence>
<evidence type="ECO:0000256" key="16">
    <source>
        <dbReference type="SAM" id="Phobius"/>
    </source>
</evidence>
<keyword evidence="8 16" id="KW-0472">Membrane</keyword>
<dbReference type="InParanoid" id="A0A6L2PW31"/>
<evidence type="ECO:0000259" key="18">
    <source>
        <dbReference type="SMART" id="SM00079"/>
    </source>
</evidence>
<evidence type="ECO:0000256" key="3">
    <source>
        <dbReference type="ARBA" id="ARBA00022448"/>
    </source>
</evidence>
<evidence type="ECO:0008006" key="22">
    <source>
        <dbReference type="Google" id="ProtNLM"/>
    </source>
</evidence>
<dbReference type="Gene3D" id="3.40.50.2300">
    <property type="match status" value="2"/>
</dbReference>
<evidence type="ECO:0000256" key="2">
    <source>
        <dbReference type="ARBA" id="ARBA00008685"/>
    </source>
</evidence>
<keyword evidence="11" id="KW-0628">Postsynaptic cell membrane</keyword>
<dbReference type="FunFam" id="3.40.190.10:FF:000210">
    <property type="entry name" value="Glutamate receptor ionotropic, kainate 1"/>
    <property type="match status" value="1"/>
</dbReference>
<keyword evidence="9" id="KW-0675">Receptor</keyword>
<dbReference type="Pfam" id="PF10613">
    <property type="entry name" value="Lig_chan-Glu_bd"/>
    <property type="match status" value="1"/>
</dbReference>
<feature type="signal peptide" evidence="17">
    <location>
        <begin position="1"/>
        <end position="17"/>
    </location>
</feature>
<feature type="domain" description="Ionotropic glutamate receptor C-terminal" evidence="18">
    <location>
        <begin position="488"/>
        <end position="897"/>
    </location>
</feature>
<keyword evidence="6" id="KW-0770">Synapse</keyword>
<keyword evidence="17" id="KW-0732">Signal</keyword>
<dbReference type="InterPro" id="IPR001828">
    <property type="entry name" value="ANF_lig-bd_rcpt"/>
</dbReference>
<dbReference type="PANTHER" id="PTHR18966">
    <property type="entry name" value="IONOTROPIC GLUTAMATE RECEPTOR"/>
    <property type="match status" value="1"/>
</dbReference>
<dbReference type="SUPFAM" id="SSF53850">
    <property type="entry name" value="Periplasmic binding protein-like II"/>
    <property type="match status" value="1"/>
</dbReference>
<evidence type="ECO:0000256" key="1">
    <source>
        <dbReference type="ARBA" id="ARBA00004141"/>
    </source>
</evidence>
<dbReference type="CDD" id="cd06382">
    <property type="entry name" value="PBP1_iGluR_Kainate"/>
    <property type="match status" value="1"/>
</dbReference>
<dbReference type="EMBL" id="BLKM01000504">
    <property type="protein sequence ID" value="GFG34828.1"/>
    <property type="molecule type" value="Genomic_DNA"/>
</dbReference>
<proteinExistence type="inferred from homology"/>
<dbReference type="SMART" id="SM00918">
    <property type="entry name" value="Lig_chan-Glu_bd"/>
    <property type="match status" value="1"/>
</dbReference>
<dbReference type="Gene3D" id="3.40.190.10">
    <property type="entry name" value="Periplasmic binding protein-like II"/>
    <property type="match status" value="2"/>
</dbReference>
<feature type="transmembrane region" description="Helical" evidence="16">
    <location>
        <begin position="923"/>
        <end position="947"/>
    </location>
</feature>
<evidence type="ECO:0000259" key="19">
    <source>
        <dbReference type="SMART" id="SM00918"/>
    </source>
</evidence>
<gene>
    <name evidence="20" type="ORF">Cfor_12068</name>
</gene>
<comment type="subcellular location">
    <subcellularLocation>
        <location evidence="1">Membrane</location>
        <topology evidence="1">Multi-pass membrane protein</topology>
    </subcellularLocation>
    <subcellularLocation>
        <location evidence="14">Postsynaptic cell membrane</location>
    </subcellularLocation>
</comment>